<dbReference type="GO" id="GO:0005634">
    <property type="term" value="C:nucleus"/>
    <property type="evidence" value="ECO:0007669"/>
    <property type="project" value="UniProtKB-SubCell"/>
</dbReference>
<protein>
    <recommendedName>
        <fullName evidence="10">Kinetochore protein NDC80</fullName>
    </recommendedName>
</protein>
<feature type="region of interest" description="Disordered" evidence="12">
    <location>
        <begin position="1"/>
        <end position="80"/>
    </location>
</feature>
<comment type="subunit">
    <text evidence="10">Component of the NDC80 complex.</text>
</comment>
<evidence type="ECO:0000256" key="4">
    <source>
        <dbReference type="ARBA" id="ARBA00022776"/>
    </source>
</evidence>
<dbReference type="Gene3D" id="1.10.418.30">
    <property type="entry name" value="Ncd80 complex, Ncd80 subunit"/>
    <property type="match status" value="1"/>
</dbReference>
<dbReference type="AlphaFoldDB" id="A0A7S1AQX2"/>
<evidence type="ECO:0000256" key="12">
    <source>
        <dbReference type="SAM" id="MobiDB-lite"/>
    </source>
</evidence>
<feature type="domain" description="Kinetochore protein Ndc80 CH" evidence="13">
    <location>
        <begin position="66"/>
        <end position="186"/>
    </location>
</feature>
<dbReference type="InterPro" id="IPR005550">
    <property type="entry name" value="Kinetochore_Ndc80"/>
</dbReference>
<evidence type="ECO:0000256" key="6">
    <source>
        <dbReference type="ARBA" id="ARBA00023054"/>
    </source>
</evidence>
<proteinExistence type="inferred from homology"/>
<evidence type="ECO:0000256" key="10">
    <source>
        <dbReference type="RuleBase" id="RU368072"/>
    </source>
</evidence>
<keyword evidence="4 10" id="KW-0498">Mitosis</keyword>
<evidence type="ECO:0000313" key="14">
    <source>
        <dbReference type="EMBL" id="CAD8862264.1"/>
    </source>
</evidence>
<keyword evidence="8 10" id="KW-0131">Cell cycle</keyword>
<organism evidence="14">
    <name type="scientific">Noctiluca scintillans</name>
    <name type="common">Sea sparkle</name>
    <name type="synonym">Red tide dinoflagellate</name>
    <dbReference type="NCBI Taxonomy" id="2966"/>
    <lineage>
        <taxon>Eukaryota</taxon>
        <taxon>Sar</taxon>
        <taxon>Alveolata</taxon>
        <taxon>Dinophyceae</taxon>
        <taxon>Noctilucales</taxon>
        <taxon>Noctilucaceae</taxon>
        <taxon>Noctiluca</taxon>
    </lineage>
</organism>
<gene>
    <name evidence="14" type="ORF">NSCI0253_LOCUS36619</name>
</gene>
<accession>A0A7S1AQX2</accession>
<feature type="coiled-coil region" evidence="11">
    <location>
        <begin position="349"/>
        <end position="376"/>
    </location>
</feature>
<evidence type="ECO:0000256" key="2">
    <source>
        <dbReference type="ARBA" id="ARBA00022454"/>
    </source>
</evidence>
<comment type="similarity">
    <text evidence="1 10">Belongs to the NDC80/HEC1 family.</text>
</comment>
<dbReference type="PANTHER" id="PTHR10643:SF2">
    <property type="entry name" value="KINETOCHORE PROTEIN NDC80 HOMOLOG"/>
    <property type="match status" value="1"/>
</dbReference>
<comment type="function">
    <text evidence="10">Acts as a component of the essential kinetochore-associated NDC80 complex, which is required for chromosome segregation and spindle checkpoint activity.</text>
</comment>
<dbReference type="GO" id="GO:0051315">
    <property type="term" value="P:attachment of mitotic spindle microtubules to kinetochore"/>
    <property type="evidence" value="ECO:0007669"/>
    <property type="project" value="UniProtKB-UniRule"/>
</dbReference>
<evidence type="ECO:0000256" key="11">
    <source>
        <dbReference type="SAM" id="Coils"/>
    </source>
</evidence>
<evidence type="ECO:0000256" key="7">
    <source>
        <dbReference type="ARBA" id="ARBA00023242"/>
    </source>
</evidence>
<dbReference type="GO" id="GO:0031262">
    <property type="term" value="C:Ndc80 complex"/>
    <property type="evidence" value="ECO:0007669"/>
    <property type="project" value="UniProtKB-UniRule"/>
</dbReference>
<dbReference type="Pfam" id="PF03801">
    <property type="entry name" value="Ndc80_HEC"/>
    <property type="match status" value="1"/>
</dbReference>
<dbReference type="PANTHER" id="PTHR10643">
    <property type="entry name" value="KINETOCHORE PROTEIN NDC80"/>
    <property type="match status" value="1"/>
</dbReference>
<evidence type="ECO:0000256" key="5">
    <source>
        <dbReference type="ARBA" id="ARBA00022838"/>
    </source>
</evidence>
<dbReference type="GO" id="GO:0051301">
    <property type="term" value="P:cell division"/>
    <property type="evidence" value="ECO:0007669"/>
    <property type="project" value="UniProtKB-UniRule"/>
</dbReference>
<keyword evidence="3 10" id="KW-0132">Cell division</keyword>
<dbReference type="EMBL" id="HBFQ01051332">
    <property type="protein sequence ID" value="CAD8862264.1"/>
    <property type="molecule type" value="Transcribed_RNA"/>
</dbReference>
<reference evidence="14" key="1">
    <citation type="submission" date="2021-01" db="EMBL/GenBank/DDBJ databases">
        <authorList>
            <person name="Corre E."/>
            <person name="Pelletier E."/>
            <person name="Niang G."/>
            <person name="Scheremetjew M."/>
            <person name="Finn R."/>
            <person name="Kale V."/>
            <person name="Holt S."/>
            <person name="Cochrane G."/>
            <person name="Meng A."/>
            <person name="Brown T."/>
            <person name="Cohen L."/>
        </authorList>
    </citation>
    <scope>NUCLEOTIDE SEQUENCE</scope>
</reference>
<keyword evidence="2 10" id="KW-0158">Chromosome</keyword>
<evidence type="ECO:0000256" key="3">
    <source>
        <dbReference type="ARBA" id="ARBA00022618"/>
    </source>
</evidence>
<evidence type="ECO:0000259" key="13">
    <source>
        <dbReference type="Pfam" id="PF03801"/>
    </source>
</evidence>
<keyword evidence="9 10" id="KW-0137">Centromere</keyword>
<feature type="coiled-coil region" evidence="11">
    <location>
        <begin position="507"/>
        <end position="558"/>
    </location>
</feature>
<comment type="subcellular location">
    <subcellularLocation>
        <location evidence="10">Chromosome</location>
        <location evidence="10">Centromere</location>
        <location evidence="10">Kinetochore</location>
    </subcellularLocation>
    <subcellularLocation>
        <location evidence="10">Nucleus</location>
    </subcellularLocation>
</comment>
<dbReference type="InterPro" id="IPR055260">
    <property type="entry name" value="Ndc80_CH"/>
</dbReference>
<keyword evidence="7 10" id="KW-0539">Nucleus</keyword>
<feature type="coiled-coil region" evidence="11">
    <location>
        <begin position="238"/>
        <end position="272"/>
    </location>
</feature>
<evidence type="ECO:0000256" key="8">
    <source>
        <dbReference type="ARBA" id="ARBA00023306"/>
    </source>
</evidence>
<keyword evidence="5 10" id="KW-0995">Kinetochore</keyword>
<name>A0A7S1AQX2_NOCSC</name>
<evidence type="ECO:0000256" key="1">
    <source>
        <dbReference type="ARBA" id="ARBA00007050"/>
    </source>
</evidence>
<sequence>MHTPKPTRPSLGEPCRMGGSTRLRDQSPGASSVGSHASGEEVPRRRGAPVSVGSTSVRRGALSWTPGSKSRNPRPADDRNVAVQCARDVVDFLGAHGFGRPMSYEKFLKDPSTKEFFDIFKFLVAQLDPQLAIEGRIEDEVPAIMRRLRYPEKVNKSWLQAISGPNTWHRLLAVLEWLCLLVQYNNELVHPVALCQLDPPEASDPRDEVEHQLLPRLHDNYQQFLGGKDDHSCEEQLRQIYVDRIEAMRSEIARLRQEQATTEQRLRDLRSKHEYLVELQLAPKQLEMEAERLRNVIKANEESTWRVQEETTVLEDECIQRGEEVHVLQENVRKLSEQVESQAYSKRDIERLKVERKHLRSILDSLRADCDKTEEDVWKCDIEGSRLEEEIGRAARRVNEAVENAEDPAIRGTSLKDLMVRVDLNEPMDVLASLDFSEERSLVQAHTAAQEEAAKEEEATLLHIAEEQRVAQEELSEKERTCFHLKARLEQRQSVRDQHRVWSVTQLDEAQRTVEETEDAVQMVSRSTAPSMRDDAEVDDLRIQLSSMEANFAEEQLQLSADIARDRERFLDYQQRVIATLNGLHESMEDLEKDCRIVIKGNSLLASCTKAARGGS</sequence>
<dbReference type="InterPro" id="IPR038273">
    <property type="entry name" value="Ndc80_sf"/>
</dbReference>
<keyword evidence="6 11" id="KW-0175">Coiled coil</keyword>
<evidence type="ECO:0000256" key="9">
    <source>
        <dbReference type="ARBA" id="ARBA00023328"/>
    </source>
</evidence>